<keyword evidence="2" id="KW-0004">4Fe-4S</keyword>
<gene>
    <name evidence="9" type="ORF">S01H1_40505</name>
</gene>
<dbReference type="PANTHER" id="PTHR43177">
    <property type="entry name" value="PROTEIN NRFC"/>
    <property type="match status" value="1"/>
</dbReference>
<dbReference type="InterPro" id="IPR017896">
    <property type="entry name" value="4Fe4S_Fe-S-bd"/>
</dbReference>
<keyword evidence="3" id="KW-0479">Metal-binding</keyword>
<dbReference type="CDD" id="cd16371">
    <property type="entry name" value="DMSOR_beta_like"/>
    <property type="match status" value="1"/>
</dbReference>
<name>X0W1H9_9ZZZZ</name>
<reference evidence="9" key="1">
    <citation type="journal article" date="2014" name="Front. Microbiol.">
        <title>High frequency of phylogenetically diverse reductive dehalogenase-homologous genes in deep subseafloor sedimentary metagenomes.</title>
        <authorList>
            <person name="Kawai M."/>
            <person name="Futagami T."/>
            <person name="Toyoda A."/>
            <person name="Takaki Y."/>
            <person name="Nishi S."/>
            <person name="Hori S."/>
            <person name="Arai W."/>
            <person name="Tsubouchi T."/>
            <person name="Morono Y."/>
            <person name="Uchiyama I."/>
            <person name="Ito T."/>
            <person name="Fujiyama A."/>
            <person name="Inagaki F."/>
            <person name="Takami H."/>
        </authorList>
    </citation>
    <scope>NUCLEOTIDE SEQUENCE</scope>
    <source>
        <strain evidence="9">Expedition CK06-06</strain>
    </source>
</reference>
<dbReference type="Gene3D" id="3.30.70.20">
    <property type="match status" value="2"/>
</dbReference>
<dbReference type="InterPro" id="IPR050954">
    <property type="entry name" value="ET_IronSulfur_Cluster-Binding"/>
</dbReference>
<evidence type="ECO:0000256" key="4">
    <source>
        <dbReference type="ARBA" id="ARBA00022737"/>
    </source>
</evidence>
<dbReference type="EMBL" id="BARS01025653">
    <property type="protein sequence ID" value="GAG06581.1"/>
    <property type="molecule type" value="Genomic_DNA"/>
</dbReference>
<dbReference type="PANTHER" id="PTHR43177:SF5">
    <property type="entry name" value="ANAEROBIC DIMETHYL SULFOXIDE REDUCTASE CHAIN B-RELATED"/>
    <property type="match status" value="1"/>
</dbReference>
<feature type="domain" description="4Fe-4S ferredoxin-type" evidence="8">
    <location>
        <begin position="69"/>
        <end position="102"/>
    </location>
</feature>
<dbReference type="GO" id="GO:0051539">
    <property type="term" value="F:4 iron, 4 sulfur cluster binding"/>
    <property type="evidence" value="ECO:0007669"/>
    <property type="project" value="UniProtKB-KW"/>
</dbReference>
<organism evidence="9">
    <name type="scientific">marine sediment metagenome</name>
    <dbReference type="NCBI Taxonomy" id="412755"/>
    <lineage>
        <taxon>unclassified sequences</taxon>
        <taxon>metagenomes</taxon>
        <taxon>ecological metagenomes</taxon>
    </lineage>
</organism>
<evidence type="ECO:0000256" key="6">
    <source>
        <dbReference type="ARBA" id="ARBA00023004"/>
    </source>
</evidence>
<keyword evidence="1" id="KW-0813">Transport</keyword>
<evidence type="ECO:0000256" key="7">
    <source>
        <dbReference type="ARBA" id="ARBA00023014"/>
    </source>
</evidence>
<evidence type="ECO:0000256" key="1">
    <source>
        <dbReference type="ARBA" id="ARBA00022448"/>
    </source>
</evidence>
<comment type="caution">
    <text evidence="9">The sequence shown here is derived from an EMBL/GenBank/DDBJ whole genome shotgun (WGS) entry which is preliminary data.</text>
</comment>
<evidence type="ECO:0000256" key="5">
    <source>
        <dbReference type="ARBA" id="ARBA00022982"/>
    </source>
</evidence>
<sequence length="193" mass="21255">GCFTCIVACKDWHDIPAGPASWRWVNTIEKGKYPELFVAFLSLSCLHCNQPGCIPACPVNAITKREEDGIVVVDREACLGNEECAMFCKDACPYGAPQFSAEPGAKMQKCEFCLDKLAENKKPVCVDACPMWALDAGPIEELREKYGDVREAEGFAYSGELIPSIVFKPRKDTQGLAVQKIETAPTSLVMKRQ</sequence>
<feature type="non-terminal residue" evidence="9">
    <location>
        <position position="1"/>
    </location>
</feature>
<dbReference type="AlphaFoldDB" id="X0W1H9"/>
<keyword evidence="5" id="KW-0249">Electron transport</keyword>
<dbReference type="GO" id="GO:0046872">
    <property type="term" value="F:metal ion binding"/>
    <property type="evidence" value="ECO:0007669"/>
    <property type="project" value="UniProtKB-KW"/>
</dbReference>
<dbReference type="Pfam" id="PF13247">
    <property type="entry name" value="Fer4_11"/>
    <property type="match status" value="1"/>
</dbReference>
<accession>X0W1H9</accession>
<keyword evidence="6" id="KW-0408">Iron</keyword>
<evidence type="ECO:0000256" key="2">
    <source>
        <dbReference type="ARBA" id="ARBA00022485"/>
    </source>
</evidence>
<proteinExistence type="predicted"/>
<feature type="domain" description="4Fe-4S ferredoxin-type" evidence="8">
    <location>
        <begin position="34"/>
        <end position="67"/>
    </location>
</feature>
<dbReference type="PROSITE" id="PS51379">
    <property type="entry name" value="4FE4S_FER_2"/>
    <property type="match status" value="2"/>
</dbReference>
<keyword evidence="4" id="KW-0677">Repeat</keyword>
<keyword evidence="7" id="KW-0411">Iron-sulfur</keyword>
<dbReference type="SUPFAM" id="SSF54862">
    <property type="entry name" value="4Fe-4S ferredoxins"/>
    <property type="match status" value="1"/>
</dbReference>
<evidence type="ECO:0000256" key="3">
    <source>
        <dbReference type="ARBA" id="ARBA00022723"/>
    </source>
</evidence>
<evidence type="ECO:0000313" key="9">
    <source>
        <dbReference type="EMBL" id="GAG06581.1"/>
    </source>
</evidence>
<protein>
    <recommendedName>
        <fullName evidence="8">4Fe-4S ferredoxin-type domain-containing protein</fullName>
    </recommendedName>
</protein>
<evidence type="ECO:0000259" key="8">
    <source>
        <dbReference type="PROSITE" id="PS51379"/>
    </source>
</evidence>